<dbReference type="EMBL" id="MU393457">
    <property type="protein sequence ID" value="KAI4866549.1"/>
    <property type="molecule type" value="Genomic_DNA"/>
</dbReference>
<comment type="caution">
    <text evidence="1">The sequence shown here is derived from an EMBL/GenBank/DDBJ whole genome shotgun (WGS) entry which is preliminary data.</text>
</comment>
<proteinExistence type="predicted"/>
<dbReference type="Proteomes" id="UP001497700">
    <property type="component" value="Unassembled WGS sequence"/>
</dbReference>
<name>A0ACB9Z653_9PEZI</name>
<keyword evidence="2" id="KW-1185">Reference proteome</keyword>
<gene>
    <name evidence="1" type="ORF">F4820DRAFT_446922</name>
</gene>
<protein>
    <submittedName>
        <fullName evidence="1">Uncharacterized protein</fullName>
    </submittedName>
</protein>
<evidence type="ECO:0000313" key="1">
    <source>
        <dbReference type="EMBL" id="KAI4866549.1"/>
    </source>
</evidence>
<evidence type="ECO:0000313" key="2">
    <source>
        <dbReference type="Proteomes" id="UP001497700"/>
    </source>
</evidence>
<organism evidence="1 2">
    <name type="scientific">Hypoxylon rubiginosum</name>
    <dbReference type="NCBI Taxonomy" id="110542"/>
    <lineage>
        <taxon>Eukaryota</taxon>
        <taxon>Fungi</taxon>
        <taxon>Dikarya</taxon>
        <taxon>Ascomycota</taxon>
        <taxon>Pezizomycotina</taxon>
        <taxon>Sordariomycetes</taxon>
        <taxon>Xylariomycetidae</taxon>
        <taxon>Xylariales</taxon>
        <taxon>Hypoxylaceae</taxon>
        <taxon>Hypoxylon</taxon>
    </lineage>
</organism>
<reference evidence="1 2" key="1">
    <citation type="journal article" date="2022" name="New Phytol.">
        <title>Ecological generalism drives hyperdiversity of secondary metabolite gene clusters in xylarialean endophytes.</title>
        <authorList>
            <person name="Franco M.E.E."/>
            <person name="Wisecaver J.H."/>
            <person name="Arnold A.E."/>
            <person name="Ju Y.M."/>
            <person name="Slot J.C."/>
            <person name="Ahrendt S."/>
            <person name="Moore L.P."/>
            <person name="Eastman K.E."/>
            <person name="Scott K."/>
            <person name="Konkel Z."/>
            <person name="Mondo S.J."/>
            <person name="Kuo A."/>
            <person name="Hayes R.D."/>
            <person name="Haridas S."/>
            <person name="Andreopoulos B."/>
            <person name="Riley R."/>
            <person name="LaButti K."/>
            <person name="Pangilinan J."/>
            <person name="Lipzen A."/>
            <person name="Amirebrahimi M."/>
            <person name="Yan J."/>
            <person name="Adam C."/>
            <person name="Keymanesh K."/>
            <person name="Ng V."/>
            <person name="Louie K."/>
            <person name="Northen T."/>
            <person name="Drula E."/>
            <person name="Henrissat B."/>
            <person name="Hsieh H.M."/>
            <person name="Youens-Clark K."/>
            <person name="Lutzoni F."/>
            <person name="Miadlikowska J."/>
            <person name="Eastwood D.C."/>
            <person name="Hamelin R.C."/>
            <person name="Grigoriev I.V."/>
            <person name="U'Ren J.M."/>
        </authorList>
    </citation>
    <scope>NUCLEOTIDE SEQUENCE [LARGE SCALE GENOMIC DNA]</scope>
    <source>
        <strain evidence="1 2">CBS 119005</strain>
    </source>
</reference>
<accession>A0ACB9Z653</accession>
<sequence length="137" mass="15278">MRRFVQRSRQPVFHLLELMIERNAPRPLVIHRRQYEDRRGDIGGNTTATTLRGTRYCCNKQIRSAFQSGAEISGTKLAACSYLACLACIDETPRMPPPLPGCCGASWPAKSTARLRGITSWVPAAIGYHILAFINCK</sequence>